<proteinExistence type="inferred from homology"/>
<dbReference type="PANTHER" id="PTHR47505:SF1">
    <property type="entry name" value="DNA UTILIZATION PROTEIN YHGH"/>
    <property type="match status" value="1"/>
</dbReference>
<dbReference type="Pfam" id="PF00156">
    <property type="entry name" value="Pribosyltran"/>
    <property type="match status" value="1"/>
</dbReference>
<organism evidence="4 5">
    <name type="scientific">Planktotalea frisia</name>
    <dbReference type="NCBI Taxonomy" id="696762"/>
    <lineage>
        <taxon>Bacteria</taxon>
        <taxon>Pseudomonadati</taxon>
        <taxon>Pseudomonadota</taxon>
        <taxon>Alphaproteobacteria</taxon>
        <taxon>Rhodobacterales</taxon>
        <taxon>Paracoccaceae</taxon>
        <taxon>Planktotalea</taxon>
    </lineage>
</organism>
<dbReference type="CDD" id="cd06223">
    <property type="entry name" value="PRTases_typeI"/>
    <property type="match status" value="1"/>
</dbReference>
<dbReference type="InterPro" id="IPR051910">
    <property type="entry name" value="ComF/GntX_DNA_util-trans"/>
</dbReference>
<dbReference type="PANTHER" id="PTHR47505">
    <property type="entry name" value="DNA UTILIZATION PROTEIN YHGH"/>
    <property type="match status" value="1"/>
</dbReference>
<dbReference type="InterPro" id="IPR044005">
    <property type="entry name" value="DZR_2"/>
</dbReference>
<dbReference type="EMBL" id="MLCB01000073">
    <property type="protein sequence ID" value="OJI94923.1"/>
    <property type="molecule type" value="Genomic_DNA"/>
</dbReference>
<dbReference type="AlphaFoldDB" id="A0A1L9P0G3"/>
<dbReference type="Proteomes" id="UP000184514">
    <property type="component" value="Unassembled WGS sequence"/>
</dbReference>
<reference evidence="4 5" key="1">
    <citation type="submission" date="2016-10" db="EMBL/GenBank/DDBJ databases">
        <title>Genome sequence of Planktotalea frisia SH6-1.</title>
        <authorList>
            <person name="Poehlein A."/>
            <person name="Bakenhus I."/>
            <person name="Voget S."/>
            <person name="Brinkhoff T."/>
            <person name="Simon M."/>
        </authorList>
    </citation>
    <scope>NUCLEOTIDE SEQUENCE [LARGE SCALE GENOMIC DNA]</scope>
    <source>
        <strain evidence="4 5">SH6-1</strain>
    </source>
</reference>
<evidence type="ECO:0000256" key="1">
    <source>
        <dbReference type="ARBA" id="ARBA00008007"/>
    </source>
</evidence>
<feature type="domain" description="Phosphoribosyltransferase" evidence="2">
    <location>
        <begin position="184"/>
        <end position="242"/>
    </location>
</feature>
<gene>
    <name evidence="4" type="ORF">PFRI_08240</name>
</gene>
<dbReference type="InterPro" id="IPR000836">
    <property type="entry name" value="PRTase_dom"/>
</dbReference>
<evidence type="ECO:0000259" key="2">
    <source>
        <dbReference type="Pfam" id="PF00156"/>
    </source>
</evidence>
<comment type="similarity">
    <text evidence="1">Belongs to the ComF/GntX family.</text>
</comment>
<evidence type="ECO:0000313" key="5">
    <source>
        <dbReference type="Proteomes" id="UP000184514"/>
    </source>
</evidence>
<dbReference type="RefSeq" id="WP_072629482.1">
    <property type="nucleotide sequence ID" value="NZ_MLCB01000073.1"/>
</dbReference>
<evidence type="ECO:0000313" key="4">
    <source>
        <dbReference type="EMBL" id="OJI94923.1"/>
    </source>
</evidence>
<dbReference type="SUPFAM" id="SSF53271">
    <property type="entry name" value="PRTase-like"/>
    <property type="match status" value="1"/>
</dbReference>
<protein>
    <submittedName>
        <fullName evidence="4">DNA utilization protein GntX</fullName>
    </submittedName>
</protein>
<accession>A0A1L9P0G3</accession>
<dbReference type="STRING" id="696762.PFRI_08240"/>
<evidence type="ECO:0000259" key="3">
    <source>
        <dbReference type="Pfam" id="PF18912"/>
    </source>
</evidence>
<comment type="caution">
    <text evidence="4">The sequence shown here is derived from an EMBL/GenBank/DDBJ whole genome shotgun (WGS) entry which is preliminary data.</text>
</comment>
<dbReference type="Pfam" id="PF18912">
    <property type="entry name" value="DZR_2"/>
    <property type="match status" value="1"/>
</dbReference>
<name>A0A1L9P0G3_9RHOB</name>
<sequence>MSRLIAQGPILQTLVHAVFPPECLSCRMRVASDDGLCGPCWRDTAFITGDVCDACGVPMHGDVQSGDRCDECLSTARPWSQGRAALLYKERGRALVLALKHSDRHDIVRPAGLWLARAAKGILREDVLIAPVPLHWTRMVRRRYNQSSLIGQAMTREVGAPFSGDLLVRSKATASLDGKSREERFAELRDSIVVNPKRAELIKGRAILLVDDVITSGATLAACAETCLKSQASEVCVVTLARVAKDD</sequence>
<keyword evidence="5" id="KW-1185">Reference proteome</keyword>
<dbReference type="Gene3D" id="3.40.50.2020">
    <property type="match status" value="1"/>
</dbReference>
<feature type="domain" description="Double zinc ribbon" evidence="3">
    <location>
        <begin position="14"/>
        <end position="73"/>
    </location>
</feature>
<dbReference type="OrthoDB" id="9779910at2"/>
<dbReference type="InterPro" id="IPR029057">
    <property type="entry name" value="PRTase-like"/>
</dbReference>